<dbReference type="InterPro" id="IPR004841">
    <property type="entry name" value="AA-permease/SLC12A_dom"/>
</dbReference>
<dbReference type="STRING" id="94208.A0A2S4KUQ6"/>
<name>A0A2S4KUQ6_9HYPO</name>
<evidence type="ECO:0000256" key="8">
    <source>
        <dbReference type="SAM" id="Phobius"/>
    </source>
</evidence>
<keyword evidence="5 8" id="KW-1133">Transmembrane helix</keyword>
<feature type="domain" description="Amino acid permease/ SLC12A" evidence="9">
    <location>
        <begin position="54"/>
        <end position="513"/>
    </location>
</feature>
<dbReference type="PANTHER" id="PTHR43341:SF38">
    <property type="entry name" value="PROLINE TRANSPORTER (EUROFUNG)"/>
    <property type="match status" value="1"/>
</dbReference>
<evidence type="ECO:0000313" key="11">
    <source>
        <dbReference type="Proteomes" id="UP000237481"/>
    </source>
</evidence>
<keyword evidence="2" id="KW-0813">Transport</keyword>
<gene>
    <name evidence="10" type="ORF">TPAR_05872</name>
</gene>
<dbReference type="FunFam" id="1.20.1740.10:FF:000001">
    <property type="entry name" value="Amino acid permease"/>
    <property type="match status" value="1"/>
</dbReference>
<comment type="caution">
    <text evidence="10">The sequence shown here is derived from an EMBL/GenBank/DDBJ whole genome shotgun (WGS) entry which is preliminary data.</text>
</comment>
<dbReference type="Pfam" id="PF00324">
    <property type="entry name" value="AA_permease"/>
    <property type="match status" value="1"/>
</dbReference>
<dbReference type="PANTHER" id="PTHR43341">
    <property type="entry name" value="AMINO ACID PERMEASE"/>
    <property type="match status" value="1"/>
</dbReference>
<organism evidence="10 11">
    <name type="scientific">Tolypocladium paradoxum</name>
    <dbReference type="NCBI Taxonomy" id="94208"/>
    <lineage>
        <taxon>Eukaryota</taxon>
        <taxon>Fungi</taxon>
        <taxon>Dikarya</taxon>
        <taxon>Ascomycota</taxon>
        <taxon>Pezizomycotina</taxon>
        <taxon>Sordariomycetes</taxon>
        <taxon>Hypocreomycetidae</taxon>
        <taxon>Hypocreales</taxon>
        <taxon>Ophiocordycipitaceae</taxon>
        <taxon>Tolypocladium</taxon>
    </lineage>
</organism>
<reference evidence="10 11" key="1">
    <citation type="submission" date="2018-01" db="EMBL/GenBank/DDBJ databases">
        <title>Harnessing the power of phylogenomics to disentangle the directionality and signatures of interkingdom host jumping in the parasitic fungal genus Tolypocladium.</title>
        <authorList>
            <person name="Quandt C.A."/>
            <person name="Patterson W."/>
            <person name="Spatafora J.W."/>
        </authorList>
    </citation>
    <scope>NUCLEOTIDE SEQUENCE [LARGE SCALE GENOMIC DNA]</scope>
    <source>
        <strain evidence="10 11">NRBC 100945</strain>
    </source>
</reference>
<dbReference type="Proteomes" id="UP000237481">
    <property type="component" value="Unassembled WGS sequence"/>
</dbReference>
<evidence type="ECO:0000256" key="6">
    <source>
        <dbReference type="ARBA" id="ARBA00023136"/>
    </source>
</evidence>
<evidence type="ECO:0000256" key="2">
    <source>
        <dbReference type="ARBA" id="ARBA00022448"/>
    </source>
</evidence>
<feature type="transmembrane region" description="Helical" evidence="8">
    <location>
        <begin position="132"/>
        <end position="158"/>
    </location>
</feature>
<keyword evidence="4" id="KW-0029">Amino-acid transport</keyword>
<feature type="transmembrane region" description="Helical" evidence="8">
    <location>
        <begin position="164"/>
        <end position="186"/>
    </location>
</feature>
<feature type="transmembrane region" description="Helical" evidence="8">
    <location>
        <begin position="340"/>
        <end position="359"/>
    </location>
</feature>
<evidence type="ECO:0000259" key="9">
    <source>
        <dbReference type="Pfam" id="PF00324"/>
    </source>
</evidence>
<keyword evidence="3 8" id="KW-0812">Transmembrane</keyword>
<feature type="transmembrane region" description="Helical" evidence="8">
    <location>
        <begin position="388"/>
        <end position="408"/>
    </location>
</feature>
<dbReference type="PIRSF" id="PIRSF006060">
    <property type="entry name" value="AA_transporter"/>
    <property type="match status" value="1"/>
</dbReference>
<feature type="transmembrane region" description="Helical" evidence="8">
    <location>
        <begin position="198"/>
        <end position="216"/>
    </location>
</feature>
<evidence type="ECO:0000313" key="10">
    <source>
        <dbReference type="EMBL" id="POR33922.1"/>
    </source>
</evidence>
<feature type="transmembrane region" description="Helical" evidence="8">
    <location>
        <begin position="486"/>
        <end position="504"/>
    </location>
</feature>
<feature type="transmembrane region" description="Helical" evidence="8">
    <location>
        <begin position="245"/>
        <end position="267"/>
    </location>
</feature>
<sequence>MANPTSTDRNSDEKMQSTPGGNGDVELQSSTSTPDNGMAPVNRTTTQRGLKSRHAQMMALGGTIGTGLFVGSGQGLNMGGPLSLLLSYIIISLLLYGVATATGEMASYLPVPGSSMSYFGHRFGSKSLGFTLGWIYWYIFAITVPAEIVVTNLVIQYWSPPLHAAVWLTIVGAIIIGLNCVPIRYYGEAEFWFASIKVIGIIGLLILSTILFFGGGPSREPLWFSNWSKPAPVKEYIFQGDVGRLVGFMSTITFSVFAFAFAPELLVITGGEMQSPRQNLPKATRRYFYRLIIFYLLGALGIGIICAGNNPDLLGGGSGAAVSPWALGAKAAGIKALDSIINAVIVLSAWSAGAAYLYMSSRALYSMALAGNAPRIFTRCTQSGIPHWALAASASFSVLSYLTLAATGAQVFNWFINIINTGGFQSWICCCILYIRFRKATTAQGITDLPMRSRLQPYTAWVSLVGFTLLLLLNGFKVFLAGHWDAATFLSAYIGIPIFLAIYLGHKFTVGREDAWFRDPLEVDMHSGLDELALAEVPTKPPYKWYQKWRVLIE</sequence>
<dbReference type="GO" id="GO:0016020">
    <property type="term" value="C:membrane"/>
    <property type="evidence" value="ECO:0007669"/>
    <property type="project" value="UniProtKB-SubCell"/>
</dbReference>
<feature type="transmembrane region" description="Helical" evidence="8">
    <location>
        <begin position="414"/>
        <end position="437"/>
    </location>
</feature>
<feature type="transmembrane region" description="Helical" evidence="8">
    <location>
        <begin position="88"/>
        <end position="111"/>
    </location>
</feature>
<dbReference type="InterPro" id="IPR050524">
    <property type="entry name" value="APC_YAT"/>
</dbReference>
<proteinExistence type="predicted"/>
<evidence type="ECO:0000256" key="4">
    <source>
        <dbReference type="ARBA" id="ARBA00022970"/>
    </source>
</evidence>
<keyword evidence="11" id="KW-1185">Reference proteome</keyword>
<feature type="transmembrane region" description="Helical" evidence="8">
    <location>
        <begin position="57"/>
        <end position="76"/>
    </location>
</feature>
<dbReference type="PROSITE" id="PS00218">
    <property type="entry name" value="AMINO_ACID_PERMEASE_1"/>
    <property type="match status" value="1"/>
</dbReference>
<evidence type="ECO:0000256" key="7">
    <source>
        <dbReference type="SAM" id="MobiDB-lite"/>
    </source>
</evidence>
<feature type="region of interest" description="Disordered" evidence="7">
    <location>
        <begin position="1"/>
        <end position="49"/>
    </location>
</feature>
<accession>A0A2S4KUQ6</accession>
<dbReference type="InterPro" id="IPR004840">
    <property type="entry name" value="Amino_acid_permease_CS"/>
</dbReference>
<feature type="transmembrane region" description="Helical" evidence="8">
    <location>
        <begin position="458"/>
        <end position="480"/>
    </location>
</feature>
<dbReference type="Gene3D" id="1.20.1740.10">
    <property type="entry name" value="Amino acid/polyamine transporter I"/>
    <property type="match status" value="1"/>
</dbReference>
<dbReference type="AlphaFoldDB" id="A0A2S4KUQ6"/>
<evidence type="ECO:0000256" key="3">
    <source>
        <dbReference type="ARBA" id="ARBA00022692"/>
    </source>
</evidence>
<dbReference type="GO" id="GO:0015171">
    <property type="term" value="F:amino acid transmembrane transporter activity"/>
    <property type="evidence" value="ECO:0007669"/>
    <property type="project" value="TreeGrafter"/>
</dbReference>
<keyword evidence="6 8" id="KW-0472">Membrane</keyword>
<feature type="transmembrane region" description="Helical" evidence="8">
    <location>
        <begin position="287"/>
        <end position="305"/>
    </location>
</feature>
<evidence type="ECO:0000256" key="1">
    <source>
        <dbReference type="ARBA" id="ARBA00004141"/>
    </source>
</evidence>
<evidence type="ECO:0000256" key="5">
    <source>
        <dbReference type="ARBA" id="ARBA00022989"/>
    </source>
</evidence>
<dbReference type="EMBL" id="PKSG01000606">
    <property type="protein sequence ID" value="POR33922.1"/>
    <property type="molecule type" value="Genomic_DNA"/>
</dbReference>
<protein>
    <submittedName>
        <fullName evidence="10">Proline-specific permease put4</fullName>
    </submittedName>
</protein>
<comment type="subcellular location">
    <subcellularLocation>
        <location evidence="1">Membrane</location>
        <topology evidence="1">Multi-pass membrane protein</topology>
    </subcellularLocation>
</comment>
<dbReference type="OrthoDB" id="3900342at2759"/>